<name>A0ABD1Y6R9_9MARC</name>
<gene>
    <name evidence="2" type="ORF">R1flu_002485</name>
</gene>
<keyword evidence="1" id="KW-0732">Signal</keyword>
<proteinExistence type="predicted"/>
<feature type="signal peptide" evidence="1">
    <location>
        <begin position="1"/>
        <end position="28"/>
    </location>
</feature>
<dbReference type="PANTHER" id="PTHR21454:SF41">
    <property type="entry name" value="EXPP1 PROTEIN"/>
    <property type="match status" value="1"/>
</dbReference>
<evidence type="ECO:0000313" key="3">
    <source>
        <dbReference type="Proteomes" id="UP001605036"/>
    </source>
</evidence>
<protein>
    <recommendedName>
        <fullName evidence="4">Expp1 protein</fullName>
    </recommendedName>
</protein>
<reference evidence="2 3" key="1">
    <citation type="submission" date="2024-09" db="EMBL/GenBank/DDBJ databases">
        <title>Chromosome-scale assembly of Riccia fluitans.</title>
        <authorList>
            <person name="Paukszto L."/>
            <person name="Sawicki J."/>
            <person name="Karawczyk K."/>
            <person name="Piernik-Szablinska J."/>
            <person name="Szczecinska M."/>
            <person name="Mazdziarz M."/>
        </authorList>
    </citation>
    <scope>NUCLEOTIDE SEQUENCE [LARGE SCALE GENOMIC DNA]</scope>
    <source>
        <strain evidence="2">Rf_01</strain>
        <tissue evidence="2">Aerial parts of the thallus</tissue>
    </source>
</reference>
<sequence>MAGGRCRSRTEIVTGAFVLALSVLCVSAYSDENKVFSPCADTTVRKHDGFTFGLLISRNDSFFAQDKNKNKIQLSPCDKRLNQLASGQVAIFRPKVDEISLLIVNYTQVNPQNFGGNAVVFAGKNFAAVSPPVFLAGQTYRVTSLNLVLNFDKGRLVNLLWKNDKCKSCQHGNSTFVCLVGGQCAVKASQCKDAGGKIDCSLSIQAAFSGTDKYQSVLNSWYQMDNLQQYSLYNLYSNLRSTLRSQFNLFF</sequence>
<dbReference type="EMBL" id="JBHFFA010000006">
    <property type="protein sequence ID" value="KAL2622280.1"/>
    <property type="molecule type" value="Genomic_DNA"/>
</dbReference>
<dbReference type="PANTHER" id="PTHR21454">
    <property type="entry name" value="DPH3 HOMOLOG-RELATED"/>
    <property type="match status" value="1"/>
</dbReference>
<accession>A0ABD1Y6R9</accession>
<keyword evidence="3" id="KW-1185">Reference proteome</keyword>
<organism evidence="2 3">
    <name type="scientific">Riccia fluitans</name>
    <dbReference type="NCBI Taxonomy" id="41844"/>
    <lineage>
        <taxon>Eukaryota</taxon>
        <taxon>Viridiplantae</taxon>
        <taxon>Streptophyta</taxon>
        <taxon>Embryophyta</taxon>
        <taxon>Marchantiophyta</taxon>
        <taxon>Marchantiopsida</taxon>
        <taxon>Marchantiidae</taxon>
        <taxon>Marchantiales</taxon>
        <taxon>Ricciaceae</taxon>
        <taxon>Riccia</taxon>
    </lineage>
</organism>
<dbReference type="InterPro" id="IPR044248">
    <property type="entry name" value="DPH3/4-like"/>
</dbReference>
<feature type="chain" id="PRO_5044880702" description="Expp1 protein" evidence="1">
    <location>
        <begin position="29"/>
        <end position="251"/>
    </location>
</feature>
<evidence type="ECO:0008006" key="4">
    <source>
        <dbReference type="Google" id="ProtNLM"/>
    </source>
</evidence>
<dbReference type="Proteomes" id="UP001605036">
    <property type="component" value="Unassembled WGS sequence"/>
</dbReference>
<dbReference type="AlphaFoldDB" id="A0ABD1Y6R9"/>
<comment type="caution">
    <text evidence="2">The sequence shown here is derived from an EMBL/GenBank/DDBJ whole genome shotgun (WGS) entry which is preliminary data.</text>
</comment>
<evidence type="ECO:0000256" key="1">
    <source>
        <dbReference type="SAM" id="SignalP"/>
    </source>
</evidence>
<evidence type="ECO:0000313" key="2">
    <source>
        <dbReference type="EMBL" id="KAL2622280.1"/>
    </source>
</evidence>